<reference evidence="2 3" key="1">
    <citation type="submission" date="2022-03" db="EMBL/GenBank/DDBJ databases">
        <title>Genome data of Colletotrichum spp.</title>
        <authorList>
            <person name="Utami Y.D."/>
            <person name="Hiruma K."/>
        </authorList>
    </citation>
    <scope>NUCLEOTIDE SEQUENCE [LARGE SCALE GENOMIC DNA]</scope>
    <source>
        <strain evidence="2 3">MAFF 239500</strain>
    </source>
</reference>
<protein>
    <submittedName>
        <fullName evidence="2">Uncharacterized protein</fullName>
    </submittedName>
</protein>
<feature type="compositionally biased region" description="Basic and acidic residues" evidence="1">
    <location>
        <begin position="1"/>
        <end position="10"/>
    </location>
</feature>
<evidence type="ECO:0000313" key="2">
    <source>
        <dbReference type="EMBL" id="GKT40846.1"/>
    </source>
</evidence>
<dbReference type="AlphaFoldDB" id="A0AA37L352"/>
<comment type="caution">
    <text evidence="2">The sequence shown here is derived from an EMBL/GenBank/DDBJ whole genome shotgun (WGS) entry which is preliminary data.</text>
</comment>
<accession>A0AA37L352</accession>
<dbReference type="AntiFam" id="ANF00149">
    <property type="entry name" value="Shadow ORF (opposite cshA)"/>
</dbReference>
<dbReference type="EMBL" id="BQXU01000002">
    <property type="protein sequence ID" value="GKT40846.1"/>
    <property type="molecule type" value="Genomic_DNA"/>
</dbReference>
<evidence type="ECO:0000256" key="1">
    <source>
        <dbReference type="SAM" id="MobiDB-lite"/>
    </source>
</evidence>
<name>A0AA37L352_9PEZI</name>
<dbReference type="GeneID" id="73321828"/>
<proteinExistence type="predicted"/>
<dbReference type="Proteomes" id="UP001055115">
    <property type="component" value="Unassembled WGS sequence"/>
</dbReference>
<sequence>MQKKRDDECVPCRPMRANQKKNDKSKTRSLSEKLHGEILSASEAAAAAAAAAAATSELAEVTVGTLSTATAARTAATTAAVGRLTGNGLQKAGNLLVGLLKKLKKLANDTTVTPVEKGSGVTGVSGTTSTTNTVDVVVNVGGQVVVDDMGNVGDIETTSGNSGGNQNGAATVAEELQSALTLTLSAVTVNRGGGEVLVDQEVGQRVGHALGLDENEGETGTVGVENIQENRALVDVLDVLDLLGNVLRGGTNTTNGQENVVLQEVASEHLDVAGEGGGEHESLAVLNIGHVLALDDTANLGLETHVKHAVSLIEHKVLDVLEGDAATLDKIDKTSGGGNEQVAAALDLTKLGADVGTTVDDTRADPGAVRELAGLFVDLGNQLTSGSQNQRCGVSLALTAETTGGVGRDRRRTVDEGLGQNGEKETTSLSGTSLSTSHKIATAHNDRDRVLLDGGGNLVASHLDVADEVVVERGVGEGEDGLRDVVSRSLDGDVVVLLKVDTGLLLGCVVDTSAEELALDTGVGRAGNVLAVAPLAVAGATSLLATTTTSVTAVAAAVSTAAATAFLPATTTTTGWKDCC</sequence>
<feature type="region of interest" description="Disordered" evidence="1">
    <location>
        <begin position="1"/>
        <end position="30"/>
    </location>
</feature>
<dbReference type="RefSeq" id="XP_049123196.1">
    <property type="nucleotide sequence ID" value="XM_049267239.1"/>
</dbReference>
<organism evidence="2 3">
    <name type="scientific">Colletotrichum spaethianum</name>
    <dbReference type="NCBI Taxonomy" id="700344"/>
    <lineage>
        <taxon>Eukaryota</taxon>
        <taxon>Fungi</taxon>
        <taxon>Dikarya</taxon>
        <taxon>Ascomycota</taxon>
        <taxon>Pezizomycotina</taxon>
        <taxon>Sordariomycetes</taxon>
        <taxon>Hypocreomycetidae</taxon>
        <taxon>Glomerellales</taxon>
        <taxon>Glomerellaceae</taxon>
        <taxon>Colletotrichum</taxon>
        <taxon>Colletotrichum spaethianum species complex</taxon>
    </lineage>
</organism>
<evidence type="ECO:0000313" key="3">
    <source>
        <dbReference type="Proteomes" id="UP001055115"/>
    </source>
</evidence>
<gene>
    <name evidence="2" type="ORF">ColSpa_01026</name>
</gene>
<feature type="region of interest" description="Disordered" evidence="1">
    <location>
        <begin position="405"/>
        <end position="435"/>
    </location>
</feature>
<keyword evidence="3" id="KW-1185">Reference proteome</keyword>
<feature type="compositionally biased region" description="Basic and acidic residues" evidence="1">
    <location>
        <begin position="20"/>
        <end position="30"/>
    </location>
</feature>